<dbReference type="EC" id="4.2.3.12" evidence="4"/>
<dbReference type="GO" id="GO:0006729">
    <property type="term" value="P:tetrahydrobiopterin biosynthetic process"/>
    <property type="evidence" value="ECO:0007669"/>
    <property type="project" value="UniProtKB-KW"/>
</dbReference>
<dbReference type="AlphaFoldDB" id="A0A914C6J4"/>
<dbReference type="Gene3D" id="3.30.479.10">
    <property type="entry name" value="6-pyruvoyl tetrahydropterin synthase/QueD"/>
    <property type="match status" value="1"/>
</dbReference>
<dbReference type="GO" id="GO:0046872">
    <property type="term" value="F:metal ion binding"/>
    <property type="evidence" value="ECO:0007669"/>
    <property type="project" value="UniProtKB-KW"/>
</dbReference>
<comment type="similarity">
    <text evidence="3">Belongs to the PTPS family.</text>
</comment>
<comment type="pathway">
    <text evidence="2">Cofactor biosynthesis; tetrahydrobiopterin biosynthesis; tetrahydrobiopterin from 7,8-dihydroneopterin triphosphate: step 1/3.</text>
</comment>
<dbReference type="SUPFAM" id="SSF55620">
    <property type="entry name" value="Tetrahydrobiopterin biosynthesis enzymes-like"/>
    <property type="match status" value="1"/>
</dbReference>
<keyword evidence="6" id="KW-0479">Metal-binding</keyword>
<evidence type="ECO:0000256" key="4">
    <source>
        <dbReference type="ARBA" id="ARBA00013100"/>
    </source>
</evidence>
<comment type="cofactor">
    <cofactor evidence="1">
        <name>Zn(2+)</name>
        <dbReference type="ChEBI" id="CHEBI:29105"/>
    </cofactor>
</comment>
<keyword evidence="8" id="KW-0783">Tetrahydrobiopterin biosynthesis</keyword>
<evidence type="ECO:0000256" key="2">
    <source>
        <dbReference type="ARBA" id="ARBA00005126"/>
    </source>
</evidence>
<keyword evidence="7" id="KW-0862">Zinc</keyword>
<evidence type="ECO:0000256" key="5">
    <source>
        <dbReference type="ARBA" id="ARBA00015587"/>
    </source>
</evidence>
<dbReference type="FunFam" id="3.30.479.10:FF:000003">
    <property type="entry name" value="6-pyruvoyl tetrahydrobiopterin synthase"/>
    <property type="match status" value="1"/>
</dbReference>
<evidence type="ECO:0000313" key="10">
    <source>
        <dbReference type="Proteomes" id="UP000887540"/>
    </source>
</evidence>
<dbReference type="PROSITE" id="PS00988">
    <property type="entry name" value="PTPS_2"/>
    <property type="match status" value="1"/>
</dbReference>
<sequence>MPAPNLARPIVQLKRVETFSAAHRLHSTELSDEENLQIFGKCNNPNSHGHNYTWEAVLKGPVDPRTGMVYNLADLKKEMAVVLEMVDHKNLDKDVAYFRDNNIISTTENLAVFLYTELKNRMRSPELLYEVTVRETDKNIFTFSGSFS</sequence>
<evidence type="ECO:0000256" key="7">
    <source>
        <dbReference type="ARBA" id="ARBA00022833"/>
    </source>
</evidence>
<dbReference type="PANTHER" id="PTHR12589:SF7">
    <property type="entry name" value="6-PYRUVOYL TETRAHYDROBIOPTERIN SYNTHASE"/>
    <property type="match status" value="1"/>
</dbReference>
<evidence type="ECO:0000313" key="11">
    <source>
        <dbReference type="WBParaSite" id="ACRNAN_Path_400.g1526.t1"/>
    </source>
</evidence>
<dbReference type="InterPro" id="IPR022469">
    <property type="entry name" value="PTPS_His_AS"/>
</dbReference>
<evidence type="ECO:0000256" key="8">
    <source>
        <dbReference type="ARBA" id="ARBA00023007"/>
    </source>
</evidence>
<reference evidence="11" key="1">
    <citation type="submission" date="2022-11" db="UniProtKB">
        <authorList>
            <consortium name="WormBaseParasite"/>
        </authorList>
    </citation>
    <scope>IDENTIFICATION</scope>
</reference>
<dbReference type="Proteomes" id="UP000887540">
    <property type="component" value="Unplaced"/>
</dbReference>
<organism evidence="10 11">
    <name type="scientific">Acrobeloides nanus</name>
    <dbReference type="NCBI Taxonomy" id="290746"/>
    <lineage>
        <taxon>Eukaryota</taxon>
        <taxon>Metazoa</taxon>
        <taxon>Ecdysozoa</taxon>
        <taxon>Nematoda</taxon>
        <taxon>Chromadorea</taxon>
        <taxon>Rhabditida</taxon>
        <taxon>Tylenchina</taxon>
        <taxon>Cephalobomorpha</taxon>
        <taxon>Cephaloboidea</taxon>
        <taxon>Cephalobidae</taxon>
        <taxon>Acrobeloides</taxon>
    </lineage>
</organism>
<proteinExistence type="inferred from homology"/>
<protein>
    <recommendedName>
        <fullName evidence="5">6-pyruvoyl tetrahydrobiopterin synthase</fullName>
        <ecNumber evidence="4">4.2.3.12</ecNumber>
    </recommendedName>
</protein>
<dbReference type="InterPro" id="IPR007115">
    <property type="entry name" value="6-PTP_synth/QueD"/>
</dbReference>
<accession>A0A914C6J4</accession>
<dbReference type="GO" id="GO:0005739">
    <property type="term" value="C:mitochondrion"/>
    <property type="evidence" value="ECO:0007669"/>
    <property type="project" value="TreeGrafter"/>
</dbReference>
<dbReference type="PANTHER" id="PTHR12589">
    <property type="entry name" value="PYRUVOYL TETRAHYDROBIOPTERIN SYNTHASE"/>
    <property type="match status" value="1"/>
</dbReference>
<name>A0A914C6J4_9BILA</name>
<evidence type="ECO:0000256" key="1">
    <source>
        <dbReference type="ARBA" id="ARBA00001947"/>
    </source>
</evidence>
<keyword evidence="9" id="KW-0456">Lyase</keyword>
<keyword evidence="10" id="KW-1185">Reference proteome</keyword>
<dbReference type="InterPro" id="IPR038418">
    <property type="entry name" value="6-PTP_synth/QueD_sf"/>
</dbReference>
<evidence type="ECO:0000256" key="3">
    <source>
        <dbReference type="ARBA" id="ARBA00009164"/>
    </source>
</evidence>
<dbReference type="WBParaSite" id="ACRNAN_Path_400.g1526.t1">
    <property type="protein sequence ID" value="ACRNAN_Path_400.g1526.t1"/>
    <property type="gene ID" value="ACRNAN_Path_400.g1526"/>
</dbReference>
<evidence type="ECO:0000256" key="9">
    <source>
        <dbReference type="ARBA" id="ARBA00023239"/>
    </source>
</evidence>
<evidence type="ECO:0000256" key="6">
    <source>
        <dbReference type="ARBA" id="ARBA00022723"/>
    </source>
</evidence>
<dbReference type="GO" id="GO:0003874">
    <property type="term" value="F:6-pyruvoyltetrahydropterin synthase activity"/>
    <property type="evidence" value="ECO:0007669"/>
    <property type="project" value="UniProtKB-EC"/>
</dbReference>
<dbReference type="Pfam" id="PF01242">
    <property type="entry name" value="PTPS"/>
    <property type="match status" value="1"/>
</dbReference>